<dbReference type="HAMAP" id="MF_00173">
    <property type="entry name" value="Arg_repressor"/>
    <property type="match status" value="1"/>
</dbReference>
<evidence type="ECO:0000256" key="8">
    <source>
        <dbReference type="ARBA" id="ARBA00023163"/>
    </source>
</evidence>
<name>S3KGD3_TREMA</name>
<dbReference type="InterPro" id="IPR020900">
    <property type="entry name" value="Arg_repress_DNA-bd"/>
</dbReference>
<feature type="domain" description="Arginine repressor C-terminal" evidence="11">
    <location>
        <begin position="85"/>
        <end position="147"/>
    </location>
</feature>
<feature type="domain" description="Arginine repressor DNA-binding" evidence="10">
    <location>
        <begin position="3"/>
        <end position="70"/>
    </location>
</feature>
<dbReference type="STRING" id="1125699.HMPREF9194_01647"/>
<evidence type="ECO:0000256" key="7">
    <source>
        <dbReference type="ARBA" id="ARBA00023125"/>
    </source>
</evidence>
<dbReference type="InterPro" id="IPR036390">
    <property type="entry name" value="WH_DNA-bd_sf"/>
</dbReference>
<evidence type="ECO:0000256" key="4">
    <source>
        <dbReference type="ARBA" id="ARBA00021148"/>
    </source>
</evidence>
<comment type="caution">
    <text evidence="12">The sequence shown here is derived from an EMBL/GenBank/DDBJ whole genome shotgun (WGS) entry which is preliminary data.</text>
</comment>
<keyword evidence="5 9" id="KW-0963">Cytoplasm</keyword>
<dbReference type="RefSeq" id="WP_016525913.1">
    <property type="nucleotide sequence ID" value="NZ_KE332518.1"/>
</dbReference>
<evidence type="ECO:0000256" key="9">
    <source>
        <dbReference type="HAMAP-Rule" id="MF_00173"/>
    </source>
</evidence>
<dbReference type="GO" id="GO:0051259">
    <property type="term" value="P:protein complex oligomerization"/>
    <property type="evidence" value="ECO:0007669"/>
    <property type="project" value="InterPro"/>
</dbReference>
<keyword evidence="8 9" id="KW-0804">Transcription</keyword>
<dbReference type="PRINTS" id="PR01467">
    <property type="entry name" value="ARGREPRESSOR"/>
</dbReference>
<gene>
    <name evidence="9" type="primary">argR</name>
    <name evidence="12" type="ORF">HMPREF9194_01647</name>
</gene>
<sequence>MKKRSTRLEAVKHLIKTRQIESQTVLLELLQNEGFEVTQATLSRDLKLLKVGKIPDGEKGYIYTLPPEDETRTEHLYSQDFLRGYTSIRYSGNTVVIKTHSGHSNTVAEALDCLAVEGVLGTLAGDNCIFVCLEENVSGERFLQNLKEKIPELPERNKVRT</sequence>
<evidence type="ECO:0000256" key="3">
    <source>
        <dbReference type="ARBA" id="ARBA00008316"/>
    </source>
</evidence>
<comment type="pathway">
    <text evidence="2 9">Amino-acid biosynthesis; L-arginine biosynthesis [regulation].</text>
</comment>
<dbReference type="PATRIC" id="fig|1125699.3.peg.1660"/>
<protein>
    <recommendedName>
        <fullName evidence="4 9">Arginine repressor</fullName>
    </recommendedName>
</protein>
<dbReference type="Pfam" id="PF02863">
    <property type="entry name" value="Arg_repressor_C"/>
    <property type="match status" value="1"/>
</dbReference>
<evidence type="ECO:0000259" key="11">
    <source>
        <dbReference type="Pfam" id="PF02863"/>
    </source>
</evidence>
<keyword evidence="9" id="KW-0028">Amino-acid biosynthesis</keyword>
<evidence type="ECO:0000256" key="1">
    <source>
        <dbReference type="ARBA" id="ARBA00004496"/>
    </source>
</evidence>
<dbReference type="PANTHER" id="PTHR34471:SF1">
    <property type="entry name" value="ARGININE REPRESSOR"/>
    <property type="match status" value="1"/>
</dbReference>
<dbReference type="InterPro" id="IPR036388">
    <property type="entry name" value="WH-like_DNA-bd_sf"/>
</dbReference>
<evidence type="ECO:0000256" key="5">
    <source>
        <dbReference type="ARBA" id="ARBA00022490"/>
    </source>
</evidence>
<dbReference type="UniPathway" id="UPA00068"/>
<dbReference type="EMBL" id="ATFF01000006">
    <property type="protein sequence ID" value="EPF31302.1"/>
    <property type="molecule type" value="Genomic_DNA"/>
</dbReference>
<keyword evidence="7 9" id="KW-0238">DNA-binding</keyword>
<dbReference type="Proteomes" id="UP000014541">
    <property type="component" value="Unassembled WGS sequence"/>
</dbReference>
<dbReference type="HOGENOM" id="CLU_097103_0_0_12"/>
<evidence type="ECO:0000259" key="10">
    <source>
        <dbReference type="Pfam" id="PF01316"/>
    </source>
</evidence>
<dbReference type="GO" id="GO:0006526">
    <property type="term" value="P:L-arginine biosynthetic process"/>
    <property type="evidence" value="ECO:0007669"/>
    <property type="project" value="UniProtKB-UniPathway"/>
</dbReference>
<keyword evidence="6 9" id="KW-0805">Transcription regulation</keyword>
<evidence type="ECO:0000256" key="2">
    <source>
        <dbReference type="ARBA" id="ARBA00005040"/>
    </source>
</evidence>
<keyword evidence="9" id="KW-0055">Arginine biosynthesis</keyword>
<dbReference type="Pfam" id="PF01316">
    <property type="entry name" value="Arg_repressor"/>
    <property type="match status" value="1"/>
</dbReference>
<dbReference type="GO" id="GO:0034618">
    <property type="term" value="F:arginine binding"/>
    <property type="evidence" value="ECO:0007669"/>
    <property type="project" value="InterPro"/>
</dbReference>
<evidence type="ECO:0000256" key="6">
    <source>
        <dbReference type="ARBA" id="ARBA00023015"/>
    </source>
</evidence>
<comment type="subcellular location">
    <subcellularLocation>
        <location evidence="1 9">Cytoplasm</location>
    </subcellularLocation>
</comment>
<dbReference type="GO" id="GO:0003677">
    <property type="term" value="F:DNA binding"/>
    <property type="evidence" value="ECO:0007669"/>
    <property type="project" value="UniProtKB-KW"/>
</dbReference>
<dbReference type="SUPFAM" id="SSF55252">
    <property type="entry name" value="C-terminal domain of arginine repressor"/>
    <property type="match status" value="1"/>
</dbReference>
<organism evidence="12 13">
    <name type="scientific">Treponema maltophilum ATCC 51939</name>
    <dbReference type="NCBI Taxonomy" id="1125699"/>
    <lineage>
        <taxon>Bacteria</taxon>
        <taxon>Pseudomonadati</taxon>
        <taxon>Spirochaetota</taxon>
        <taxon>Spirochaetia</taxon>
        <taxon>Spirochaetales</taxon>
        <taxon>Treponemataceae</taxon>
        <taxon>Treponema</taxon>
    </lineage>
</organism>
<proteinExistence type="inferred from homology"/>
<dbReference type="SUPFAM" id="SSF46785">
    <property type="entry name" value="Winged helix' DNA-binding domain"/>
    <property type="match status" value="1"/>
</dbReference>
<evidence type="ECO:0000313" key="12">
    <source>
        <dbReference type="EMBL" id="EPF31302.1"/>
    </source>
</evidence>
<keyword evidence="9" id="KW-0678">Repressor</keyword>
<accession>S3KGD3</accession>
<dbReference type="GO" id="GO:0005737">
    <property type="term" value="C:cytoplasm"/>
    <property type="evidence" value="ECO:0007669"/>
    <property type="project" value="UniProtKB-SubCell"/>
</dbReference>
<dbReference type="Gene3D" id="1.10.10.10">
    <property type="entry name" value="Winged helix-like DNA-binding domain superfamily/Winged helix DNA-binding domain"/>
    <property type="match status" value="1"/>
</dbReference>
<keyword evidence="13" id="KW-1185">Reference proteome</keyword>
<dbReference type="InterPro" id="IPR036251">
    <property type="entry name" value="Arg_repress_C_sf"/>
</dbReference>
<dbReference type="Gene3D" id="3.30.1360.40">
    <property type="match status" value="1"/>
</dbReference>
<dbReference type="OrthoDB" id="9807089at2"/>
<comment type="similarity">
    <text evidence="3 9">Belongs to the ArgR family.</text>
</comment>
<dbReference type="InterPro" id="IPR001669">
    <property type="entry name" value="Arg_repress"/>
</dbReference>
<dbReference type="AlphaFoldDB" id="S3KGD3"/>
<comment type="function">
    <text evidence="9">Regulates arginine biosynthesis genes.</text>
</comment>
<dbReference type="eggNOG" id="COG1438">
    <property type="taxonomic scope" value="Bacteria"/>
</dbReference>
<dbReference type="InterPro" id="IPR020899">
    <property type="entry name" value="Arg_repress_C"/>
</dbReference>
<reference evidence="12 13" key="1">
    <citation type="submission" date="2013-04" db="EMBL/GenBank/DDBJ databases">
        <title>The Genome Sequence of Treponema maltophilum ATCC 51939.</title>
        <authorList>
            <consortium name="The Broad Institute Genomics Platform"/>
            <person name="Earl A."/>
            <person name="Ward D."/>
            <person name="Feldgarden M."/>
            <person name="Gevers D."/>
            <person name="Leonetti C."/>
            <person name="Blanton J.M."/>
            <person name="Dewhirst F.E."/>
            <person name="Izard J."/>
            <person name="Walker B."/>
            <person name="Young S."/>
            <person name="Zeng Q."/>
            <person name="Gargeya S."/>
            <person name="Fitzgerald M."/>
            <person name="Haas B."/>
            <person name="Abouelleil A."/>
            <person name="Allen A.W."/>
            <person name="Alvarado L."/>
            <person name="Arachchi H.M."/>
            <person name="Berlin A.M."/>
            <person name="Chapman S.B."/>
            <person name="Gainer-Dewar J."/>
            <person name="Goldberg J."/>
            <person name="Griggs A."/>
            <person name="Gujja S."/>
            <person name="Hansen M."/>
            <person name="Howarth C."/>
            <person name="Imamovic A."/>
            <person name="Ireland A."/>
            <person name="Larimer J."/>
            <person name="McCowan C."/>
            <person name="Murphy C."/>
            <person name="Pearson M."/>
            <person name="Poon T.W."/>
            <person name="Priest M."/>
            <person name="Roberts A."/>
            <person name="Saif S."/>
            <person name="Shea T."/>
            <person name="Sisk P."/>
            <person name="Sykes S."/>
            <person name="Wortman J."/>
            <person name="Nusbaum C."/>
            <person name="Birren B."/>
        </authorList>
    </citation>
    <scope>NUCLEOTIDE SEQUENCE [LARGE SCALE GENOMIC DNA]</scope>
    <source>
        <strain evidence="12 13">ATCC 51939</strain>
    </source>
</reference>
<evidence type="ECO:0000313" key="13">
    <source>
        <dbReference type="Proteomes" id="UP000014541"/>
    </source>
</evidence>
<dbReference type="GO" id="GO:0003700">
    <property type="term" value="F:DNA-binding transcription factor activity"/>
    <property type="evidence" value="ECO:0007669"/>
    <property type="project" value="UniProtKB-UniRule"/>
</dbReference>
<dbReference type="GO" id="GO:1900079">
    <property type="term" value="P:regulation of arginine biosynthetic process"/>
    <property type="evidence" value="ECO:0007669"/>
    <property type="project" value="UniProtKB-UniRule"/>
</dbReference>
<dbReference type="PANTHER" id="PTHR34471">
    <property type="entry name" value="ARGININE REPRESSOR"/>
    <property type="match status" value="1"/>
</dbReference>